<evidence type="ECO:0000313" key="3">
    <source>
        <dbReference type="EMBL" id="RJP57222.1"/>
    </source>
</evidence>
<keyword evidence="1" id="KW-1133">Transmembrane helix</keyword>
<dbReference type="Pfam" id="PF07589">
    <property type="entry name" value="PEP-CTERM"/>
    <property type="match status" value="1"/>
</dbReference>
<feature type="domain" description="Ice-binding protein C-terminal" evidence="2">
    <location>
        <begin position="227"/>
        <end position="248"/>
    </location>
</feature>
<keyword evidence="1" id="KW-0812">Transmembrane</keyword>
<evidence type="ECO:0000313" key="4">
    <source>
        <dbReference type="Proteomes" id="UP000266426"/>
    </source>
</evidence>
<evidence type="ECO:0000256" key="1">
    <source>
        <dbReference type="SAM" id="Phobius"/>
    </source>
</evidence>
<dbReference type="Proteomes" id="UP000266426">
    <property type="component" value="Unassembled WGS sequence"/>
</dbReference>
<sequence>MINKEGTAKLNTTIITTVKTSFILCIILLCTASGIAYDITWNYHSRTTWGDGVKPDGDEHGNTNVWSYLKAPVGSSNSTLYSGELLWMTGTVAGSIWALGPNYPAGGTDWFMVSQHGTHPSAAFDPVIAFIAPLAGIYDISVTGAATNGEAHPNSDGQMFYLQKGSSILSSASNPSSGTTTVSASDVALNAGESLYFRLNMKTIDWFDSVALNSFTVTGTFPDPPAAVPEPSTILIFGISLIALLKRRLFSR</sequence>
<proteinExistence type="predicted"/>
<reference evidence="3 4" key="1">
    <citation type="journal article" date="2017" name="ISME J.">
        <title>Energy and carbon metabolisms in a deep terrestrial subsurface fluid microbial community.</title>
        <authorList>
            <person name="Momper L."/>
            <person name="Jungbluth S.P."/>
            <person name="Lee M.D."/>
            <person name="Amend J.P."/>
        </authorList>
    </citation>
    <scope>NUCLEOTIDE SEQUENCE [LARGE SCALE GENOMIC DNA]</scope>
    <source>
        <strain evidence="3">SURF_26</strain>
    </source>
</reference>
<comment type="caution">
    <text evidence="3">The sequence shown here is derived from an EMBL/GenBank/DDBJ whole genome shotgun (WGS) entry which is preliminary data.</text>
</comment>
<organism evidence="3 4">
    <name type="scientific">Candidatus Auribacter fodinae</name>
    <dbReference type="NCBI Taxonomy" id="2093366"/>
    <lineage>
        <taxon>Bacteria</taxon>
        <taxon>Pseudomonadati</taxon>
        <taxon>Candidatus Auribacterota</taxon>
        <taxon>Candidatus Auribacteria</taxon>
        <taxon>Candidatus Auribacterales</taxon>
        <taxon>Candidatus Auribacteraceae</taxon>
        <taxon>Candidatus Auribacter</taxon>
    </lineage>
</organism>
<dbReference type="EMBL" id="QZJZ01000084">
    <property type="protein sequence ID" value="RJP57222.1"/>
    <property type="molecule type" value="Genomic_DNA"/>
</dbReference>
<gene>
    <name evidence="3" type="ORF">C4541_10635</name>
</gene>
<accession>A0A3A4QWU8</accession>
<protein>
    <submittedName>
        <fullName evidence="3">PEP-CTERM sorting domain-containing protein</fullName>
    </submittedName>
</protein>
<dbReference type="NCBIfam" id="TIGR02595">
    <property type="entry name" value="PEP_CTERM"/>
    <property type="match status" value="1"/>
</dbReference>
<dbReference type="InterPro" id="IPR013424">
    <property type="entry name" value="Ice-binding_C"/>
</dbReference>
<feature type="transmembrane region" description="Helical" evidence="1">
    <location>
        <begin position="21"/>
        <end position="39"/>
    </location>
</feature>
<dbReference type="AlphaFoldDB" id="A0A3A4QWU8"/>
<evidence type="ECO:0000259" key="2">
    <source>
        <dbReference type="Pfam" id="PF07589"/>
    </source>
</evidence>
<name>A0A3A4QWU8_9BACT</name>
<keyword evidence="1" id="KW-0472">Membrane</keyword>